<feature type="domain" description="Peptidase M16 N-terminal" evidence="1">
    <location>
        <begin position="38"/>
        <end position="157"/>
    </location>
</feature>
<dbReference type="InterPro" id="IPR011765">
    <property type="entry name" value="Pept_M16_N"/>
</dbReference>
<gene>
    <name evidence="3" type="ORF">WJU22_04875</name>
</gene>
<dbReference type="Proteomes" id="UP001449657">
    <property type="component" value="Chromosome"/>
</dbReference>
<evidence type="ECO:0000313" key="4">
    <source>
        <dbReference type="Proteomes" id="UP001449657"/>
    </source>
</evidence>
<dbReference type="InterPro" id="IPR007863">
    <property type="entry name" value="Peptidase_M16_C"/>
</dbReference>
<protein>
    <submittedName>
        <fullName evidence="3">Pitrilysin family protein</fullName>
    </submittedName>
</protein>
<evidence type="ECO:0000259" key="2">
    <source>
        <dbReference type="Pfam" id="PF05193"/>
    </source>
</evidence>
<reference evidence="3 4" key="1">
    <citation type="submission" date="2024-03" db="EMBL/GenBank/DDBJ databases">
        <title>Chitinophaga caseinilytica sp. nov., a casein hydrolysing bacterium isolated from forest soil.</title>
        <authorList>
            <person name="Lee D.S."/>
            <person name="Han D.M."/>
            <person name="Baek J.H."/>
            <person name="Choi D.G."/>
            <person name="Jeon J.H."/>
            <person name="Jeon C.O."/>
        </authorList>
    </citation>
    <scope>NUCLEOTIDE SEQUENCE [LARGE SCALE GENOMIC DNA]</scope>
    <source>
        <strain evidence="3 4">KACC 19118</strain>
    </source>
</reference>
<organism evidence="3 4">
    <name type="scientific">Chitinophaga caseinilytica</name>
    <dbReference type="NCBI Taxonomy" id="2267521"/>
    <lineage>
        <taxon>Bacteria</taxon>
        <taxon>Pseudomonadati</taxon>
        <taxon>Bacteroidota</taxon>
        <taxon>Chitinophagia</taxon>
        <taxon>Chitinophagales</taxon>
        <taxon>Chitinophagaceae</taxon>
        <taxon>Chitinophaga</taxon>
    </lineage>
</organism>
<dbReference type="SUPFAM" id="SSF63411">
    <property type="entry name" value="LuxS/MPP-like metallohydrolase"/>
    <property type="match status" value="2"/>
</dbReference>
<dbReference type="EMBL" id="CP150096">
    <property type="protein sequence ID" value="WZN47506.1"/>
    <property type="molecule type" value="Genomic_DNA"/>
</dbReference>
<dbReference type="Pfam" id="PF05193">
    <property type="entry name" value="Peptidase_M16_C"/>
    <property type="match status" value="1"/>
</dbReference>
<dbReference type="PANTHER" id="PTHR11851">
    <property type="entry name" value="METALLOPROTEASE"/>
    <property type="match status" value="1"/>
</dbReference>
<dbReference type="InterPro" id="IPR011249">
    <property type="entry name" value="Metalloenz_LuxS/M16"/>
</dbReference>
<evidence type="ECO:0000313" key="3">
    <source>
        <dbReference type="EMBL" id="WZN47506.1"/>
    </source>
</evidence>
<name>A0ABZ2Z5H8_9BACT</name>
<sequence>MINRRKAPAIKDAVNFDIQLKPLEQFRLDNGIPVYVVRSSEQETLQLELVFPAGSWYESENLVASATNFLMKNGTSAHSALEINEMIEYYGAYLNRGAFHENATYTLHCLSKHITELLPTLQEVIQDPVFPEQELAIFTQNMKQKLAVNLQKSEFVANRHIDKYLFGEFHPYGRVSSMMAYDALQTESLRGFYQQHYTYNNCKIFLAGNLPDNIIPLLNQYFGTTKWNGERHNLRPEMPILPAEEKKYRIFNDENGVQGSIRVARAFPNRYHPDFPKMLVLNTIFGGYFGSRLMSNIREEKGYTYGIHSQLYNFRQAGALNIQTEAGRDVCEKAIAEIYLEMNRLREEPIPEEELSLVRNFMIGSILGDLDGAFQVIQRWKNLILNDLDENYFYNNIRTIKTISAEELQQMARLYLVPEDFYELIVI</sequence>
<dbReference type="RefSeq" id="WP_341842141.1">
    <property type="nucleotide sequence ID" value="NZ_CP149792.1"/>
</dbReference>
<accession>A0ABZ2Z5H8</accession>
<dbReference type="PANTHER" id="PTHR11851:SF224">
    <property type="entry name" value="PROCESSING PROTEASE"/>
    <property type="match status" value="1"/>
</dbReference>
<feature type="domain" description="Peptidase M16 C-terminal" evidence="2">
    <location>
        <begin position="184"/>
        <end position="360"/>
    </location>
</feature>
<keyword evidence="4" id="KW-1185">Reference proteome</keyword>
<evidence type="ECO:0000259" key="1">
    <source>
        <dbReference type="Pfam" id="PF00675"/>
    </source>
</evidence>
<dbReference type="Pfam" id="PF00675">
    <property type="entry name" value="Peptidase_M16"/>
    <property type="match status" value="1"/>
</dbReference>
<proteinExistence type="predicted"/>
<dbReference type="InterPro" id="IPR050361">
    <property type="entry name" value="MPP/UQCRC_Complex"/>
</dbReference>
<dbReference type="Gene3D" id="3.30.830.10">
    <property type="entry name" value="Metalloenzyme, LuxS/M16 peptidase-like"/>
    <property type="match status" value="2"/>
</dbReference>